<name>A0A853F3S8_9GAMM</name>
<gene>
    <name evidence="1" type="ORF">H0A76_12840</name>
</gene>
<evidence type="ECO:0000313" key="1">
    <source>
        <dbReference type="EMBL" id="NYT28654.1"/>
    </source>
</evidence>
<accession>A0A853F3S8</accession>
<dbReference type="EMBL" id="JACCHT010000010">
    <property type="protein sequence ID" value="NYT28654.1"/>
    <property type="molecule type" value="Genomic_DNA"/>
</dbReference>
<dbReference type="InterPro" id="IPR009387">
    <property type="entry name" value="HigB-2"/>
</dbReference>
<sequence>MNLNIVNLACFKKDTKKLAKKHRNFIADLKTLYDTLQDDPEAGIKIGIGLYKIRLKNSSIKQGKSGGFRVIYYYLDTDNNLFLVKIFSKTQLDNVNNSEILELLKKNL</sequence>
<proteinExistence type="predicted"/>
<comment type="caution">
    <text evidence="1">The sequence shown here is derived from an EMBL/GenBank/DDBJ whole genome shotgun (WGS) entry which is preliminary data.</text>
</comment>
<organism evidence="1 2">
    <name type="scientific">Candidatus Thiodubiliella endoseptemdiera</name>
    <dbReference type="NCBI Taxonomy" id="2738886"/>
    <lineage>
        <taxon>Bacteria</taxon>
        <taxon>Pseudomonadati</taxon>
        <taxon>Pseudomonadota</taxon>
        <taxon>Gammaproteobacteria</taxon>
        <taxon>Candidatus Pseudothioglobaceae</taxon>
        <taxon>Candidatus Thiodubiliella</taxon>
    </lineage>
</organism>
<evidence type="ECO:0000313" key="2">
    <source>
        <dbReference type="Proteomes" id="UP000568751"/>
    </source>
</evidence>
<protein>
    <submittedName>
        <fullName evidence="1">Type II toxin-antitoxin system RelE/ParE family toxin</fullName>
    </submittedName>
</protein>
<reference evidence="1 2" key="1">
    <citation type="submission" date="2020-05" db="EMBL/GenBank/DDBJ databases">
        <title>Horizontal transmission and recombination maintain forever young bacterial symbiont genomes.</title>
        <authorList>
            <person name="Russell S.L."/>
            <person name="Pepper-Tunick E."/>
            <person name="Svedberg J."/>
            <person name="Byrne A."/>
            <person name="Ruelas Castillo J."/>
            <person name="Vollmers C."/>
            <person name="Beinart R.A."/>
            <person name="Corbett-Detig R."/>
        </authorList>
    </citation>
    <scope>NUCLEOTIDE SEQUENCE [LARGE SCALE GENOMIC DNA]</scope>
    <source>
        <strain evidence="1">455</strain>
    </source>
</reference>
<dbReference type="Pfam" id="PF06296">
    <property type="entry name" value="RelE"/>
    <property type="match status" value="1"/>
</dbReference>
<dbReference type="AlphaFoldDB" id="A0A853F3S8"/>
<dbReference type="Proteomes" id="UP000568751">
    <property type="component" value="Unassembled WGS sequence"/>
</dbReference>
<dbReference type="PIRSF" id="PIRSF039032">
    <property type="entry name" value="HigB-2"/>
    <property type="match status" value="1"/>
</dbReference>